<dbReference type="InterPro" id="IPR043502">
    <property type="entry name" value="DNA/RNA_pol_sf"/>
</dbReference>
<keyword evidence="3" id="KW-0540">Nuclease</keyword>
<organism evidence="9 10">
    <name type="scientific">Dryococelus australis</name>
    <dbReference type="NCBI Taxonomy" id="614101"/>
    <lineage>
        <taxon>Eukaryota</taxon>
        <taxon>Metazoa</taxon>
        <taxon>Ecdysozoa</taxon>
        <taxon>Arthropoda</taxon>
        <taxon>Hexapoda</taxon>
        <taxon>Insecta</taxon>
        <taxon>Pterygota</taxon>
        <taxon>Neoptera</taxon>
        <taxon>Polyneoptera</taxon>
        <taxon>Phasmatodea</taxon>
        <taxon>Verophasmatodea</taxon>
        <taxon>Anareolatae</taxon>
        <taxon>Phasmatidae</taxon>
        <taxon>Eurycanthinae</taxon>
        <taxon>Dryococelus</taxon>
    </lineage>
</organism>
<feature type="domain" description="Reverse transcriptase RNase H-like" evidence="8">
    <location>
        <begin position="163"/>
        <end position="264"/>
    </location>
</feature>
<dbReference type="Gene3D" id="3.30.70.270">
    <property type="match status" value="1"/>
</dbReference>
<feature type="transmembrane region" description="Helical" evidence="7">
    <location>
        <begin position="283"/>
        <end position="303"/>
    </location>
</feature>
<dbReference type="PANTHER" id="PTHR37984:SF5">
    <property type="entry name" value="PROTEIN NYNRIN-LIKE"/>
    <property type="match status" value="1"/>
</dbReference>
<keyword evidence="2" id="KW-0548">Nucleotidyltransferase</keyword>
<evidence type="ECO:0000256" key="2">
    <source>
        <dbReference type="ARBA" id="ARBA00022695"/>
    </source>
</evidence>
<dbReference type="EMBL" id="JARBHB010000007">
    <property type="protein sequence ID" value="KAJ8879810.1"/>
    <property type="molecule type" value="Genomic_DNA"/>
</dbReference>
<keyword evidence="10" id="KW-1185">Reference proteome</keyword>
<dbReference type="InterPro" id="IPR050951">
    <property type="entry name" value="Retrovirus_Pol_polyprotein"/>
</dbReference>
<keyword evidence="7" id="KW-0812">Transmembrane</keyword>
<keyword evidence="6" id="KW-0695">RNA-directed DNA polymerase</keyword>
<dbReference type="SUPFAM" id="SSF56672">
    <property type="entry name" value="DNA/RNA polymerases"/>
    <property type="match status" value="1"/>
</dbReference>
<evidence type="ECO:0000256" key="4">
    <source>
        <dbReference type="ARBA" id="ARBA00022759"/>
    </source>
</evidence>
<keyword evidence="1" id="KW-0808">Transferase</keyword>
<evidence type="ECO:0000256" key="3">
    <source>
        <dbReference type="ARBA" id="ARBA00022722"/>
    </source>
</evidence>
<evidence type="ECO:0000313" key="10">
    <source>
        <dbReference type="Proteomes" id="UP001159363"/>
    </source>
</evidence>
<evidence type="ECO:0000259" key="8">
    <source>
        <dbReference type="Pfam" id="PF17917"/>
    </source>
</evidence>
<name>A0ABQ9H688_9NEOP</name>
<dbReference type="InterPro" id="IPR041373">
    <property type="entry name" value="RT_RNaseH"/>
</dbReference>
<protein>
    <recommendedName>
        <fullName evidence="8">Reverse transcriptase RNase H-like domain-containing protein</fullName>
    </recommendedName>
</protein>
<dbReference type="InterPro" id="IPR043128">
    <property type="entry name" value="Rev_trsase/Diguanyl_cyclase"/>
</dbReference>
<comment type="caution">
    <text evidence="9">The sequence shown here is derived from an EMBL/GenBank/DDBJ whole genome shotgun (WGS) entry which is preliminary data.</text>
</comment>
<proteinExistence type="predicted"/>
<gene>
    <name evidence="9" type="ORF">PR048_020418</name>
</gene>
<evidence type="ECO:0000313" key="9">
    <source>
        <dbReference type="EMBL" id="KAJ8879810.1"/>
    </source>
</evidence>
<evidence type="ECO:0000256" key="5">
    <source>
        <dbReference type="ARBA" id="ARBA00022801"/>
    </source>
</evidence>
<dbReference type="Proteomes" id="UP001159363">
    <property type="component" value="Chromosome 6"/>
</dbReference>
<accession>A0ABQ9H688</accession>
<dbReference type="Pfam" id="PF17917">
    <property type="entry name" value="RT_RNaseH"/>
    <property type="match status" value="1"/>
</dbReference>
<reference evidence="9 10" key="1">
    <citation type="submission" date="2023-02" db="EMBL/GenBank/DDBJ databases">
        <title>LHISI_Scaffold_Assembly.</title>
        <authorList>
            <person name="Stuart O.P."/>
            <person name="Cleave R."/>
            <person name="Magrath M.J.L."/>
            <person name="Mikheyev A.S."/>
        </authorList>
    </citation>
    <scope>NUCLEOTIDE SEQUENCE [LARGE SCALE GENOMIC DNA]</scope>
    <source>
        <strain evidence="9">Daus_M_001</strain>
        <tissue evidence="9">Leg muscle</tissue>
    </source>
</reference>
<sequence length="316" mass="36259">MPNRLLLEDNDLTFDKACQIVLNMESANQSANKIISPNQQRPGIDKILEGIKYWGAYRNDILIGGKDYNSCKSVLYAALSLFCESLELLGCVRSADGLSSCKFKIEKLINTKSPQNVTQLKSYLGLFNYYHKFIKMAPDVMEPLHNLLRNSVSWEWTDELLFDPTKPTILIRDSSSYGVGAILSQLHDGIEKLVAFESAIQCSEKLEALSIIYGVTKFHKYLVENQCTIVADHELLLPLFSGKKKIPQVTDARLLRWSIILSSYQYKLQYKKGMNIQNANVCLVYQIIVLYRYLMIMIVILFTRRLHWCHTKMLLI</sequence>
<evidence type="ECO:0000256" key="6">
    <source>
        <dbReference type="ARBA" id="ARBA00022918"/>
    </source>
</evidence>
<keyword evidence="7" id="KW-1133">Transmembrane helix</keyword>
<keyword evidence="7" id="KW-0472">Membrane</keyword>
<keyword evidence="5" id="KW-0378">Hydrolase</keyword>
<evidence type="ECO:0000256" key="1">
    <source>
        <dbReference type="ARBA" id="ARBA00022679"/>
    </source>
</evidence>
<keyword evidence="4" id="KW-0255">Endonuclease</keyword>
<evidence type="ECO:0000256" key="7">
    <source>
        <dbReference type="SAM" id="Phobius"/>
    </source>
</evidence>
<dbReference type="PANTHER" id="PTHR37984">
    <property type="entry name" value="PROTEIN CBG26694"/>
    <property type="match status" value="1"/>
</dbReference>